<gene>
    <name evidence="2" type="ORF">EI71_00294</name>
</gene>
<proteinExistence type="predicted"/>
<protein>
    <submittedName>
        <fullName evidence="2">ZU5 domain-containing protein</fullName>
    </submittedName>
</protein>
<name>A0A397RYI5_9MOLU</name>
<sequence length="640" mass="71300">MRSILKSIFKNKTLLFIITVLMFSFLLAGCKNGGDTNQVDNTPKEYEAVEKTIGLNGGEVKDEKSGLGLTIPSGALEKDTNISVQYVENKEHVSIDLLTSFLGAAEFKPSGTVFSEPVEVSMNLTEAPSNSTICVFCYDEVNNVWDFITDANCNGKTATFKITHFSKYQCLNITEAMYSKYIDLVNQAQRDGKSDSWITESYRDYLVNEKHVMDYYEESGGYYYEPVGLFIGGAYQLNGKQGDGDELTKRYGESNKVGNTYGYSKVGGKTVSYAEAKSELGKTKEKKDVIDVTVTIDYKMIKPTIDLTASKTTLKRGEVATVNVYCHYAKAGNTIYPDFALPNYKLQIQKPTHLSVENTEVTTNDSGKAVFTVKSKDGEKDTVKVTFDVAGDFGTHAEGSITFRKEEDNTYNLSGHIVETYEFEHSYDPSRYEEDEYTKYDIIKPGKVKITIEYDIEGTISWTKFGSLSGEVGYKNITAKLESTAAELKGKKAYSVVAGNKLWTNFHSIYEPFKDATYTITDVPKTSYTGSTSILTIALFEEGQSYEFVNILTSGYIYSASDDSESSDTFGCDFTSITSAPFILDGFELKTGTQTITVDSFKDSRYAHINRYSDGDKFEVNDPYVFNMKVSTTQTITISE</sequence>
<keyword evidence="3" id="KW-1185">Reference proteome</keyword>
<dbReference type="InterPro" id="IPR000906">
    <property type="entry name" value="ZU5_dom"/>
</dbReference>
<dbReference type="Gene3D" id="2.60.220.30">
    <property type="match status" value="1"/>
</dbReference>
<dbReference type="PROSITE" id="PS51257">
    <property type="entry name" value="PROKAR_LIPOPROTEIN"/>
    <property type="match status" value="1"/>
</dbReference>
<dbReference type="InParanoid" id="A0A397RYI5"/>
<comment type="caution">
    <text evidence="2">The sequence shown here is derived from an EMBL/GenBank/DDBJ whole genome shotgun (WGS) entry which is preliminary data.</text>
</comment>
<evidence type="ECO:0000259" key="1">
    <source>
        <dbReference type="PROSITE" id="PS51145"/>
    </source>
</evidence>
<evidence type="ECO:0000313" key="2">
    <source>
        <dbReference type="EMBL" id="RIA78342.1"/>
    </source>
</evidence>
<dbReference type="Pfam" id="PF00791">
    <property type="entry name" value="ZU5"/>
    <property type="match status" value="1"/>
</dbReference>
<evidence type="ECO:0000313" key="3">
    <source>
        <dbReference type="Proteomes" id="UP000266506"/>
    </source>
</evidence>
<reference evidence="2 3" key="1">
    <citation type="submission" date="2018-08" db="EMBL/GenBank/DDBJ databases">
        <title>Genomic Encyclopedia of Archaeal and Bacterial Type Strains, Phase II (KMG-II): from individual species to whole genera.</title>
        <authorList>
            <person name="Goeker M."/>
        </authorList>
    </citation>
    <scope>NUCLEOTIDE SEQUENCE [LARGE SCALE GENOMIC DNA]</scope>
    <source>
        <strain evidence="2 3">ATCC 27112</strain>
    </source>
</reference>
<organism evidence="2 3">
    <name type="scientific">Anaeroplasma bactoclasticum</name>
    <dbReference type="NCBI Taxonomy" id="2088"/>
    <lineage>
        <taxon>Bacteria</taxon>
        <taxon>Bacillati</taxon>
        <taxon>Mycoplasmatota</taxon>
        <taxon>Mollicutes</taxon>
        <taxon>Anaeroplasmatales</taxon>
        <taxon>Anaeroplasmataceae</taxon>
        <taxon>Anaeroplasma</taxon>
    </lineage>
</organism>
<dbReference type="EMBL" id="QXEV01000002">
    <property type="protein sequence ID" value="RIA78342.1"/>
    <property type="molecule type" value="Genomic_DNA"/>
</dbReference>
<dbReference type="RefSeq" id="WP_162849660.1">
    <property type="nucleotide sequence ID" value="NZ_QXEV01000002.1"/>
</dbReference>
<dbReference type="AlphaFoldDB" id="A0A397RYI5"/>
<dbReference type="Proteomes" id="UP000266506">
    <property type="component" value="Unassembled WGS sequence"/>
</dbReference>
<dbReference type="PROSITE" id="PS51145">
    <property type="entry name" value="ZU5"/>
    <property type="match status" value="1"/>
</dbReference>
<accession>A0A397RYI5</accession>
<feature type="domain" description="ZU5" evidence="1">
    <location>
        <begin position="47"/>
        <end position="174"/>
    </location>
</feature>